<comment type="caution">
    <text evidence="2">The sequence shown here is derived from an EMBL/GenBank/DDBJ whole genome shotgun (WGS) entry which is preliminary data.</text>
</comment>
<evidence type="ECO:0000313" key="2">
    <source>
        <dbReference type="EMBL" id="RKD73002.1"/>
    </source>
</evidence>
<keyword evidence="1" id="KW-0812">Transmembrane</keyword>
<sequence length="161" mass="16926">MDYIFYTLAFIAYALALAALIYPIVPGGIFYIAAIILIAAAQGFGTLSAWFWISQIIIAALLFIIDYAVQYYGIERTGGSKAATWGSVIGLIVGPFIIPIVGVLIGAIAGAIIGEMISGEKSWQKLGRVGAGSLAGFLVSVVLKGVLLAGNGIYLLYLIFS</sequence>
<gene>
    <name evidence="2" type="ORF">ATL39_2204</name>
</gene>
<feature type="transmembrane region" description="Helical" evidence="1">
    <location>
        <begin position="49"/>
        <end position="69"/>
    </location>
</feature>
<feature type="transmembrane region" description="Helical" evidence="1">
    <location>
        <begin position="89"/>
        <end position="113"/>
    </location>
</feature>
<dbReference type="PANTHER" id="PTHR39165:SF1">
    <property type="entry name" value="DUF456 DOMAIN-CONTAINING PROTEIN"/>
    <property type="match status" value="1"/>
</dbReference>
<feature type="transmembrane region" description="Helical" evidence="1">
    <location>
        <begin position="134"/>
        <end position="160"/>
    </location>
</feature>
<dbReference type="EMBL" id="RAPK01000009">
    <property type="protein sequence ID" value="RKD73002.1"/>
    <property type="molecule type" value="Genomic_DNA"/>
</dbReference>
<keyword evidence="1" id="KW-1133">Transmembrane helix</keyword>
<name>A0A419V3H0_9BACL</name>
<dbReference type="Proteomes" id="UP000285120">
    <property type="component" value="Unassembled WGS sequence"/>
</dbReference>
<accession>A0A419V3H0</accession>
<evidence type="ECO:0000313" key="3">
    <source>
        <dbReference type="Proteomes" id="UP000285120"/>
    </source>
</evidence>
<protein>
    <recommendedName>
        <fullName evidence="4">DUF456 family protein</fullName>
    </recommendedName>
</protein>
<dbReference type="PANTHER" id="PTHR39165">
    <property type="entry name" value="IG HYPOTHETICAL 17883"/>
    <property type="match status" value="1"/>
</dbReference>
<dbReference type="RefSeq" id="WP_120193391.1">
    <property type="nucleotide sequence ID" value="NZ_RAPK01000009.1"/>
</dbReference>
<evidence type="ECO:0008006" key="4">
    <source>
        <dbReference type="Google" id="ProtNLM"/>
    </source>
</evidence>
<keyword evidence="3" id="KW-1185">Reference proteome</keyword>
<organism evidence="2 3">
    <name type="scientific">Sinobaca qinghaiensis</name>
    <dbReference type="NCBI Taxonomy" id="342944"/>
    <lineage>
        <taxon>Bacteria</taxon>
        <taxon>Bacillati</taxon>
        <taxon>Bacillota</taxon>
        <taxon>Bacilli</taxon>
        <taxon>Bacillales</taxon>
        <taxon>Sporolactobacillaceae</taxon>
        <taxon>Sinobaca</taxon>
    </lineage>
</organism>
<dbReference type="OrthoDB" id="9808460at2"/>
<dbReference type="AlphaFoldDB" id="A0A419V3H0"/>
<reference evidence="2 3" key="1">
    <citation type="submission" date="2018-09" db="EMBL/GenBank/DDBJ databases">
        <title>Genomic Encyclopedia of Archaeal and Bacterial Type Strains, Phase II (KMG-II): from individual species to whole genera.</title>
        <authorList>
            <person name="Goeker M."/>
        </authorList>
    </citation>
    <scope>NUCLEOTIDE SEQUENCE [LARGE SCALE GENOMIC DNA]</scope>
    <source>
        <strain evidence="2 3">DSM 17008</strain>
    </source>
</reference>
<proteinExistence type="predicted"/>
<keyword evidence="1" id="KW-0472">Membrane</keyword>
<feature type="transmembrane region" description="Helical" evidence="1">
    <location>
        <begin position="6"/>
        <end position="37"/>
    </location>
</feature>
<dbReference type="InterPro" id="IPR007403">
    <property type="entry name" value="DUF456"/>
</dbReference>
<evidence type="ECO:0000256" key="1">
    <source>
        <dbReference type="SAM" id="Phobius"/>
    </source>
</evidence>
<dbReference type="Pfam" id="PF04306">
    <property type="entry name" value="DUF456"/>
    <property type="match status" value="1"/>
</dbReference>